<dbReference type="Proteomes" id="UP001597417">
    <property type="component" value="Unassembled WGS sequence"/>
</dbReference>
<evidence type="ECO:0000313" key="2">
    <source>
        <dbReference type="EMBL" id="MFD2415122.1"/>
    </source>
</evidence>
<protein>
    <submittedName>
        <fullName evidence="2">Uncharacterized protein</fullName>
    </submittedName>
</protein>
<feature type="transmembrane region" description="Helical" evidence="1">
    <location>
        <begin position="66"/>
        <end position="93"/>
    </location>
</feature>
<proteinExistence type="predicted"/>
<dbReference type="RefSeq" id="WP_378260644.1">
    <property type="nucleotide sequence ID" value="NZ_JBHUKR010000004.1"/>
</dbReference>
<comment type="caution">
    <text evidence="2">The sequence shown here is derived from an EMBL/GenBank/DDBJ whole genome shotgun (WGS) entry which is preliminary data.</text>
</comment>
<keyword evidence="3" id="KW-1185">Reference proteome</keyword>
<name>A0ABW5FLG2_9PSEU</name>
<organism evidence="2 3">
    <name type="scientific">Amycolatopsis pigmentata</name>
    <dbReference type="NCBI Taxonomy" id="450801"/>
    <lineage>
        <taxon>Bacteria</taxon>
        <taxon>Bacillati</taxon>
        <taxon>Actinomycetota</taxon>
        <taxon>Actinomycetes</taxon>
        <taxon>Pseudonocardiales</taxon>
        <taxon>Pseudonocardiaceae</taxon>
        <taxon>Amycolatopsis</taxon>
    </lineage>
</organism>
<dbReference type="EMBL" id="JBHUKR010000004">
    <property type="protein sequence ID" value="MFD2415122.1"/>
    <property type="molecule type" value="Genomic_DNA"/>
</dbReference>
<evidence type="ECO:0000256" key="1">
    <source>
        <dbReference type="SAM" id="Phobius"/>
    </source>
</evidence>
<sequence length="94" mass="9827">MVRRGRRARRAVVARIGTRGRGGRGCGGAQRHPVADRFPQPGIVAVEGLLLPAGLLAQLLRGPEVLLIGLVLLGNGIAFTAPVTIVLCVLAIIF</sequence>
<accession>A0ABW5FLG2</accession>
<gene>
    <name evidence="2" type="ORF">ACFSXZ_02155</name>
</gene>
<keyword evidence="1" id="KW-0472">Membrane</keyword>
<reference evidence="3" key="1">
    <citation type="journal article" date="2019" name="Int. J. Syst. Evol. Microbiol.">
        <title>The Global Catalogue of Microorganisms (GCM) 10K type strain sequencing project: providing services to taxonomists for standard genome sequencing and annotation.</title>
        <authorList>
            <consortium name="The Broad Institute Genomics Platform"/>
            <consortium name="The Broad Institute Genome Sequencing Center for Infectious Disease"/>
            <person name="Wu L."/>
            <person name="Ma J."/>
        </authorList>
    </citation>
    <scope>NUCLEOTIDE SEQUENCE [LARGE SCALE GENOMIC DNA]</scope>
    <source>
        <strain evidence="3">CGMCC 4.7645</strain>
    </source>
</reference>
<evidence type="ECO:0000313" key="3">
    <source>
        <dbReference type="Proteomes" id="UP001597417"/>
    </source>
</evidence>
<keyword evidence="1" id="KW-1133">Transmembrane helix</keyword>
<keyword evidence="1" id="KW-0812">Transmembrane</keyword>